<reference evidence="3" key="1">
    <citation type="journal article" date="2019" name="Int. J. Syst. Evol. Microbiol.">
        <title>The Global Catalogue of Microorganisms (GCM) 10K type strain sequencing project: providing services to taxonomists for standard genome sequencing and annotation.</title>
        <authorList>
            <consortium name="The Broad Institute Genomics Platform"/>
            <consortium name="The Broad Institute Genome Sequencing Center for Infectious Disease"/>
            <person name="Wu L."/>
            <person name="Ma J."/>
        </authorList>
    </citation>
    <scope>NUCLEOTIDE SEQUENCE [LARGE SCALE GENOMIC DNA]</scope>
    <source>
        <strain evidence="3">KCTC 23984</strain>
    </source>
</reference>
<gene>
    <name evidence="2" type="ORF">ACFS7Z_25655</name>
</gene>
<evidence type="ECO:0000256" key="1">
    <source>
        <dbReference type="SAM" id="MobiDB-lite"/>
    </source>
</evidence>
<dbReference type="RefSeq" id="WP_377491800.1">
    <property type="nucleotide sequence ID" value="NZ_JBHUOX010000042.1"/>
</dbReference>
<proteinExistence type="predicted"/>
<comment type="caution">
    <text evidence="2">The sequence shown here is derived from an EMBL/GenBank/DDBJ whole genome shotgun (WGS) entry which is preliminary data.</text>
</comment>
<evidence type="ECO:0000313" key="2">
    <source>
        <dbReference type="EMBL" id="MFD3003768.1"/>
    </source>
</evidence>
<keyword evidence="3" id="KW-1185">Reference proteome</keyword>
<feature type="compositionally biased region" description="Basic residues" evidence="1">
    <location>
        <begin position="61"/>
        <end position="75"/>
    </location>
</feature>
<dbReference type="Proteomes" id="UP001597641">
    <property type="component" value="Unassembled WGS sequence"/>
</dbReference>
<protein>
    <submittedName>
        <fullName evidence="2">Uncharacterized protein</fullName>
    </submittedName>
</protein>
<feature type="compositionally biased region" description="Basic and acidic residues" evidence="1">
    <location>
        <begin position="37"/>
        <end position="49"/>
    </location>
</feature>
<feature type="compositionally biased region" description="Polar residues" evidence="1">
    <location>
        <begin position="50"/>
        <end position="59"/>
    </location>
</feature>
<feature type="region of interest" description="Disordered" evidence="1">
    <location>
        <begin position="37"/>
        <end position="75"/>
    </location>
</feature>
<organism evidence="2 3">
    <name type="scientific">Pontibacter toksunensis</name>
    <dbReference type="NCBI Taxonomy" id="1332631"/>
    <lineage>
        <taxon>Bacteria</taxon>
        <taxon>Pseudomonadati</taxon>
        <taxon>Bacteroidota</taxon>
        <taxon>Cytophagia</taxon>
        <taxon>Cytophagales</taxon>
        <taxon>Hymenobacteraceae</taxon>
        <taxon>Pontibacter</taxon>
    </lineage>
</organism>
<dbReference type="PROSITE" id="PS51257">
    <property type="entry name" value="PROKAR_LIPOPROTEIN"/>
    <property type="match status" value="1"/>
</dbReference>
<accession>A0ABW6C7W5</accession>
<name>A0ABW6C7W5_9BACT</name>
<dbReference type="EMBL" id="JBHUOX010000042">
    <property type="protein sequence ID" value="MFD3003768.1"/>
    <property type="molecule type" value="Genomic_DNA"/>
</dbReference>
<sequence>MNISKQFLMVLVVALLTFSCSPLRGRKAIVVNDDGRSMRFDNGRAEGNTKKWNSTRSLGKQQKKRNKSFKKRRRN</sequence>
<evidence type="ECO:0000313" key="3">
    <source>
        <dbReference type="Proteomes" id="UP001597641"/>
    </source>
</evidence>